<gene>
    <name evidence="1" type="ordered locus">Namu_2700</name>
</gene>
<reference evidence="1 2" key="2">
    <citation type="journal article" date="2010" name="Stand. Genomic Sci.">
        <title>Complete genome sequence of Nakamurella multipartita type strain (Y-104).</title>
        <authorList>
            <person name="Tice H."/>
            <person name="Mayilraj S."/>
            <person name="Sims D."/>
            <person name="Lapidus A."/>
            <person name="Nolan M."/>
            <person name="Lucas S."/>
            <person name="Glavina Del Rio T."/>
            <person name="Copeland A."/>
            <person name="Cheng J.F."/>
            <person name="Meincke L."/>
            <person name="Bruce D."/>
            <person name="Goodwin L."/>
            <person name="Pitluck S."/>
            <person name="Ivanova N."/>
            <person name="Mavromatis K."/>
            <person name="Ovchinnikova G."/>
            <person name="Pati A."/>
            <person name="Chen A."/>
            <person name="Palaniappan K."/>
            <person name="Land M."/>
            <person name="Hauser L."/>
            <person name="Chang Y.J."/>
            <person name="Jeffries C.D."/>
            <person name="Detter J.C."/>
            <person name="Brettin T."/>
            <person name="Rohde M."/>
            <person name="Goker M."/>
            <person name="Bristow J."/>
            <person name="Eisen J.A."/>
            <person name="Markowitz V."/>
            <person name="Hugenholtz P."/>
            <person name="Kyrpides N.C."/>
            <person name="Klenk H.P."/>
            <person name="Chen F."/>
        </authorList>
    </citation>
    <scope>NUCLEOTIDE SEQUENCE [LARGE SCALE GENOMIC DNA]</scope>
    <source>
        <strain evidence="2">ATCC 700099 / DSM 44233 / CIP 104796 / JCM 9543 / NBRC 105858 / Y-104</strain>
    </source>
</reference>
<accession>C8X8J1</accession>
<dbReference type="InParanoid" id="C8X8J1"/>
<dbReference type="HOGENOM" id="CLU_626757_0_0_11"/>
<dbReference type="RefSeq" id="WP_015747925.1">
    <property type="nucleotide sequence ID" value="NC_013235.1"/>
</dbReference>
<dbReference type="STRING" id="479431.Namu_2700"/>
<organism evidence="1 2">
    <name type="scientific">Nakamurella multipartita (strain ATCC 700099 / DSM 44233 / CIP 104796 / JCM 9543 / NBRC 105858 / Y-104)</name>
    <name type="common">Microsphaera multipartita</name>
    <dbReference type="NCBI Taxonomy" id="479431"/>
    <lineage>
        <taxon>Bacteria</taxon>
        <taxon>Bacillati</taxon>
        <taxon>Actinomycetota</taxon>
        <taxon>Actinomycetes</taxon>
        <taxon>Nakamurellales</taxon>
        <taxon>Nakamurellaceae</taxon>
        <taxon>Nakamurella</taxon>
    </lineage>
</organism>
<keyword evidence="2" id="KW-1185">Reference proteome</keyword>
<dbReference type="KEGG" id="nml:Namu_2700"/>
<evidence type="ECO:0000313" key="2">
    <source>
        <dbReference type="Proteomes" id="UP000002218"/>
    </source>
</evidence>
<proteinExistence type="predicted"/>
<reference evidence="2" key="1">
    <citation type="submission" date="2009-09" db="EMBL/GenBank/DDBJ databases">
        <title>The complete genome of Nakamurella multipartita DSM 44233.</title>
        <authorList>
            <consortium name="US DOE Joint Genome Institute (JGI-PGF)"/>
            <person name="Lucas S."/>
            <person name="Copeland A."/>
            <person name="Lapidus A."/>
            <person name="Glavina del Rio T."/>
            <person name="Dalin E."/>
            <person name="Tice H."/>
            <person name="Bruce D."/>
            <person name="Goodwin L."/>
            <person name="Pitluck S."/>
            <person name="Kyrpides N."/>
            <person name="Mavromatis K."/>
            <person name="Ivanova N."/>
            <person name="Ovchinnikova G."/>
            <person name="Sims D."/>
            <person name="Meincke L."/>
            <person name="Brettin T."/>
            <person name="Detter J.C."/>
            <person name="Han C."/>
            <person name="Larimer F."/>
            <person name="Land M."/>
            <person name="Hauser L."/>
            <person name="Markowitz V."/>
            <person name="Cheng J.-F."/>
            <person name="Hugenholtz P."/>
            <person name="Woyke T."/>
            <person name="Wu D."/>
            <person name="Klenk H.-P."/>
            <person name="Eisen J.A."/>
        </authorList>
    </citation>
    <scope>NUCLEOTIDE SEQUENCE [LARGE SCALE GENOMIC DNA]</scope>
    <source>
        <strain evidence="2">ATCC 700099 / DSM 44233 / CIP 104796 / JCM 9543 / NBRC 105858 / Y-104</strain>
    </source>
</reference>
<dbReference type="Proteomes" id="UP000002218">
    <property type="component" value="Chromosome"/>
</dbReference>
<evidence type="ECO:0000313" key="1">
    <source>
        <dbReference type="EMBL" id="ACV79046.1"/>
    </source>
</evidence>
<name>C8X8J1_NAKMY</name>
<dbReference type="EMBL" id="CP001737">
    <property type="protein sequence ID" value="ACV79046.1"/>
    <property type="molecule type" value="Genomic_DNA"/>
</dbReference>
<protein>
    <submittedName>
        <fullName evidence="1">Uncharacterized protein</fullName>
    </submittedName>
</protein>
<sequence length="437" mass="48294">MDWADLTAVMAAHGHRYTLLRNRFTQQRPDLVDTIAAKGLRLHGGRLPASWTREDLRTEAWMSLVKLLDALRLHGTDLITGWGRTALSADDLAGLLTDRPAPQLDPRRLGPANVPKYLVQWSAPVTRQALEDAVADVTAHRRALKLYKAISELSELRGLDPSPAQAAAWANDRRAETYGVAEATRRPDQLAIARAADVDPARGAWRDKVARRIRDEVTSTHPDAARDGRVLVAFNRDMVSRHGLFTCAQESLLARPTDLIAEPDGRSAREDESAAIRRRVECWRHRHSTYSDLDAATGYTVDRVVDIGVRKLRATSGYLSAADYLSGDPLLVDPDNPATAMLFGTGEMLPGIHIALLREEILAQVAARHPNQVLRLAWEWLDCSVHGLTVQQDRRTARQLGFTSRSELVSAIHDVRTIARDVATRLLLDEGDAGAAS</sequence>
<dbReference type="AlphaFoldDB" id="C8X8J1"/>